<feature type="domain" description="HTH tetR-type" evidence="3">
    <location>
        <begin position="9"/>
        <end position="69"/>
    </location>
</feature>
<evidence type="ECO:0000313" key="5">
    <source>
        <dbReference type="Proteomes" id="UP000186895"/>
    </source>
</evidence>
<protein>
    <submittedName>
        <fullName evidence="4">Transcriptional regulator, TetR family</fullName>
    </submittedName>
</protein>
<reference evidence="5" key="1">
    <citation type="submission" date="2017-01" db="EMBL/GenBank/DDBJ databases">
        <authorList>
            <person name="Varghese N."/>
            <person name="Submissions S."/>
        </authorList>
    </citation>
    <scope>NUCLEOTIDE SEQUENCE [LARGE SCALE GENOMIC DNA]</scope>
    <source>
        <strain evidence="5">DSM 7027</strain>
    </source>
</reference>
<dbReference type="GO" id="GO:0000976">
    <property type="term" value="F:transcription cis-regulatory region binding"/>
    <property type="evidence" value="ECO:0007669"/>
    <property type="project" value="TreeGrafter"/>
</dbReference>
<dbReference type="InterPro" id="IPR009057">
    <property type="entry name" value="Homeodomain-like_sf"/>
</dbReference>
<evidence type="ECO:0000256" key="1">
    <source>
        <dbReference type="ARBA" id="ARBA00023125"/>
    </source>
</evidence>
<dbReference type="SUPFAM" id="SSF46689">
    <property type="entry name" value="Homeodomain-like"/>
    <property type="match status" value="1"/>
</dbReference>
<dbReference type="RefSeq" id="WP_083702979.1">
    <property type="nucleotide sequence ID" value="NZ_FTMN01000003.1"/>
</dbReference>
<dbReference type="InterPro" id="IPR050109">
    <property type="entry name" value="HTH-type_TetR-like_transc_reg"/>
</dbReference>
<feature type="DNA-binding region" description="H-T-H motif" evidence="2">
    <location>
        <begin position="32"/>
        <end position="51"/>
    </location>
</feature>
<dbReference type="STRING" id="49186.SAMN05421647_10362"/>
<proteinExistence type="predicted"/>
<dbReference type="PANTHER" id="PTHR30055:SF223">
    <property type="entry name" value="HTH-TYPE TRANSCRIPTIONAL REGULATOR UIDR"/>
    <property type="match status" value="1"/>
</dbReference>
<dbReference type="PANTHER" id="PTHR30055">
    <property type="entry name" value="HTH-TYPE TRANSCRIPTIONAL REGULATOR RUTR"/>
    <property type="match status" value="1"/>
</dbReference>
<name>A0A1N6R1T1_9GAMM</name>
<dbReference type="Gene3D" id="1.10.357.10">
    <property type="entry name" value="Tetracycline Repressor, domain 2"/>
    <property type="match status" value="1"/>
</dbReference>
<sequence length="194" mass="21473">MPRTRMSKADRREQLLEIAADIVREDGAEQLTLLTLAERAGVSKPITYNHFGDRQGLLLQLYQGYDERLVQDVRTLVPGADCSLKGLAHRLAVAYFKCTVRNGAVYDDVVAALCTFPEHRDLRTRICQFFVAFYRDLFAPAVVLSLEQDSAVLIAIYGASDELARALTAGLVGEDQAVDTLTELIVRLLSPTSV</sequence>
<dbReference type="eggNOG" id="COG1309">
    <property type="taxonomic scope" value="Bacteria"/>
</dbReference>
<accession>A0A1N6R1T1</accession>
<dbReference type="PRINTS" id="PR00455">
    <property type="entry name" value="HTHTETR"/>
</dbReference>
<evidence type="ECO:0000259" key="3">
    <source>
        <dbReference type="PROSITE" id="PS50977"/>
    </source>
</evidence>
<dbReference type="PROSITE" id="PS50977">
    <property type="entry name" value="HTH_TETR_2"/>
    <property type="match status" value="1"/>
</dbReference>
<dbReference type="InterPro" id="IPR001647">
    <property type="entry name" value="HTH_TetR"/>
</dbReference>
<dbReference type="EMBL" id="FTMN01000003">
    <property type="protein sequence ID" value="SIQ22824.1"/>
    <property type="molecule type" value="Genomic_DNA"/>
</dbReference>
<gene>
    <name evidence="4" type="ORF">SAMN05421647_10362</name>
</gene>
<evidence type="ECO:0000256" key="2">
    <source>
        <dbReference type="PROSITE-ProRule" id="PRU00335"/>
    </source>
</evidence>
<dbReference type="AlphaFoldDB" id="A0A1N6R1T1"/>
<evidence type="ECO:0000313" key="4">
    <source>
        <dbReference type="EMBL" id="SIQ22824.1"/>
    </source>
</evidence>
<keyword evidence="5" id="KW-1185">Reference proteome</keyword>
<dbReference type="Proteomes" id="UP000186895">
    <property type="component" value="Unassembled WGS sequence"/>
</dbReference>
<dbReference type="Pfam" id="PF00440">
    <property type="entry name" value="TetR_N"/>
    <property type="match status" value="1"/>
</dbReference>
<dbReference type="GO" id="GO:0003700">
    <property type="term" value="F:DNA-binding transcription factor activity"/>
    <property type="evidence" value="ECO:0007669"/>
    <property type="project" value="TreeGrafter"/>
</dbReference>
<organism evidence="4 5">
    <name type="scientific">Marinobacterium stanieri</name>
    <dbReference type="NCBI Taxonomy" id="49186"/>
    <lineage>
        <taxon>Bacteria</taxon>
        <taxon>Pseudomonadati</taxon>
        <taxon>Pseudomonadota</taxon>
        <taxon>Gammaproteobacteria</taxon>
        <taxon>Oceanospirillales</taxon>
        <taxon>Oceanospirillaceae</taxon>
        <taxon>Marinobacterium</taxon>
    </lineage>
</organism>
<keyword evidence="1 2" id="KW-0238">DNA-binding</keyword>